<name>A0A1J1LH41_9CYAN</name>
<proteinExistence type="predicted"/>
<dbReference type="RefSeq" id="WP_072718602.1">
    <property type="nucleotide sequence ID" value="NZ_LN889782.1"/>
</dbReference>
<protein>
    <submittedName>
        <fullName evidence="1">Uncharacterized protein</fullName>
    </submittedName>
</protein>
<dbReference type="STRING" id="671072.PL9214291416"/>
<keyword evidence="2" id="KW-1185">Reference proteome</keyword>
<evidence type="ECO:0000313" key="1">
    <source>
        <dbReference type="EMBL" id="CUR31823.1"/>
    </source>
</evidence>
<dbReference type="OrthoDB" id="426600at2"/>
<sequence>MTPTMLRQLWSLVEKTQASTLVTLDDASLVQCLLKQFNKEASINGNEADLLTDYICSRISLIRDMAEARLSGEASA</sequence>
<accession>A0A1J1LH41</accession>
<dbReference type="Proteomes" id="UP000184315">
    <property type="component" value="Unassembled WGS sequence"/>
</dbReference>
<evidence type="ECO:0000313" key="2">
    <source>
        <dbReference type="Proteomes" id="UP000184315"/>
    </source>
</evidence>
<dbReference type="EMBL" id="CZDF01000132">
    <property type="protein sequence ID" value="CUR31823.1"/>
    <property type="molecule type" value="Genomic_DNA"/>
</dbReference>
<dbReference type="AlphaFoldDB" id="A0A1J1LH41"/>
<gene>
    <name evidence="1" type="ORF">PL9214291416</name>
</gene>
<reference evidence="2" key="1">
    <citation type="submission" date="2015-10" db="EMBL/GenBank/DDBJ databases">
        <authorList>
            <person name="Regsiter A."/>
            <person name="william w."/>
        </authorList>
    </citation>
    <scope>NUCLEOTIDE SEQUENCE [LARGE SCALE GENOMIC DNA]</scope>
</reference>
<organism evidence="1 2">
    <name type="scientific">Planktothrix tepida PCC 9214</name>
    <dbReference type="NCBI Taxonomy" id="671072"/>
    <lineage>
        <taxon>Bacteria</taxon>
        <taxon>Bacillati</taxon>
        <taxon>Cyanobacteriota</taxon>
        <taxon>Cyanophyceae</taxon>
        <taxon>Oscillatoriophycideae</taxon>
        <taxon>Oscillatoriales</taxon>
        <taxon>Microcoleaceae</taxon>
        <taxon>Planktothrix</taxon>
    </lineage>
</organism>